<dbReference type="AlphaFoldDB" id="A0A3P8L7C1"/>
<reference evidence="1" key="2">
    <citation type="submission" date="2022-07" db="EMBL/GenBank/DDBJ databases">
        <title>Complete genome of Mycoplasma caviae type strain G122.</title>
        <authorList>
            <person name="Spergser J."/>
        </authorList>
    </citation>
    <scope>NUCLEOTIDE SEQUENCE</scope>
    <source>
        <strain evidence="1">G122</strain>
    </source>
</reference>
<organism evidence="2 3">
    <name type="scientific">Mycoplasmopsis caviae</name>
    <dbReference type="NCBI Taxonomy" id="55603"/>
    <lineage>
        <taxon>Bacteria</taxon>
        <taxon>Bacillati</taxon>
        <taxon>Mycoplasmatota</taxon>
        <taxon>Mycoplasmoidales</taxon>
        <taxon>Metamycoplasmataceae</taxon>
        <taxon>Mycoplasmopsis</taxon>
    </lineage>
</organism>
<evidence type="ECO:0000313" key="3">
    <source>
        <dbReference type="Proteomes" id="UP000280036"/>
    </source>
</evidence>
<evidence type="ECO:0000313" key="4">
    <source>
        <dbReference type="Proteomes" id="UP001058569"/>
    </source>
</evidence>
<sequence length="261" mass="30712">MNFWEIFEIEGTDFLNKMFSGKAKFTRCGGTNSKNSDIMVEKQNGEIFYIEVKYCPAQSGQFVLLPNLDSKKFEYSPLNDSKINKYAQEIINHMNSKFQYYVKAGTSGKELIFSNSQSIFSDWIKSHYKRKKVRFILVNNFKLVDIENINEAFNISAKYRVKKSGTSNVSIKKQPEIIKYIQENYSIIKIVSSNKKLLVWSNFNLHNIRFNINNYEYLFSKRDNCFEIRKLSNTFNASVIFSINIKKDAKYMPITDFLFRF</sequence>
<name>A0A3P8L7C1_9BACT</name>
<accession>A0A3P8L7C1</accession>
<dbReference type="Proteomes" id="UP001058569">
    <property type="component" value="Chromosome"/>
</dbReference>
<proteinExistence type="predicted"/>
<protein>
    <submittedName>
        <fullName evidence="2">Uncharacterized protein</fullName>
    </submittedName>
</protein>
<dbReference type="REBASE" id="405135">
    <property type="entry name" value="Mca10126ORF581P"/>
</dbReference>
<dbReference type="EMBL" id="UZVY01000001">
    <property type="protein sequence ID" value="VDR42085.1"/>
    <property type="molecule type" value="Genomic_DNA"/>
</dbReference>
<reference evidence="2 3" key="1">
    <citation type="submission" date="2018-12" db="EMBL/GenBank/DDBJ databases">
        <authorList>
            <consortium name="Pathogen Informatics"/>
        </authorList>
    </citation>
    <scope>NUCLEOTIDE SEQUENCE [LARGE SCALE GENOMIC DNA]</scope>
    <source>
        <strain evidence="2 3">NCTC10126</strain>
    </source>
</reference>
<dbReference type="Proteomes" id="UP000280036">
    <property type="component" value="Unassembled WGS sequence"/>
</dbReference>
<dbReference type="CDD" id="cd21834">
    <property type="entry name" value="Hhal-like"/>
    <property type="match status" value="1"/>
</dbReference>
<dbReference type="OrthoDB" id="398288at2"/>
<dbReference type="EMBL" id="CP101806">
    <property type="protein sequence ID" value="UUD35099.1"/>
    <property type="molecule type" value="Genomic_DNA"/>
</dbReference>
<gene>
    <name evidence="2" type="ORF">NCTC10126_00581</name>
    <name evidence="1" type="ORF">NPA07_04825</name>
</gene>
<evidence type="ECO:0000313" key="2">
    <source>
        <dbReference type="EMBL" id="VDR42085.1"/>
    </source>
</evidence>
<dbReference type="RefSeq" id="WP_126118310.1">
    <property type="nucleotide sequence ID" value="NZ_CP101806.1"/>
</dbReference>
<keyword evidence="4" id="KW-1185">Reference proteome</keyword>
<evidence type="ECO:0000313" key="1">
    <source>
        <dbReference type="EMBL" id="UUD35099.1"/>
    </source>
</evidence>